<sequence length="381" mass="42136">MSETFIKTYTHLKDRPKADRALHMLQTTASLVKPIMRKHGWVLPVLSEFYPDDPHLVGLNVNGGQKILLRLRLPHDPGSFYDEEQVVLVMLHELTHNVLGPHDDKFYKFLSELEAEYEALKRSGYSGEGFFSKGHRVGTNVSHNLPPHQARAKALEAAEKRRKVSNLIGQGGRLGGVENVRNLTPRELAAQAAERRARDAKSCAYGVDADREAAKAVEESIESNAIDLTGDSDDEVVILDDPTNSTKVATAQSDQTATATAIPNVEESDDEIEIIGEPIAVPQKRSLKSADTRRVTQPQTSKLPNTAQTLLPRTKPQPVPTEWSCPTCTLLNPMRALTCDACLTPRPINKAYGWMCHACGEYPMSHEFWTCRSCGTMKASS</sequence>
<evidence type="ECO:0000313" key="2">
    <source>
        <dbReference type="Proteomes" id="UP000824881"/>
    </source>
</evidence>
<name>A0ACB7IVW9_PLECO</name>
<gene>
    <name evidence="1" type="ORF">CCMSSC00406_0002694</name>
</gene>
<reference evidence="1 2" key="1">
    <citation type="journal article" date="2021" name="Appl. Environ. Microbiol.">
        <title>Genetic linkage and physical mapping for an oyster mushroom Pleurotus cornucopiae and QTL analysis for the trait cap color.</title>
        <authorList>
            <person name="Zhang Y."/>
            <person name="Gao W."/>
            <person name="Sonnenberg A."/>
            <person name="Chen Q."/>
            <person name="Zhang J."/>
            <person name="Huang C."/>
        </authorList>
    </citation>
    <scope>NUCLEOTIDE SEQUENCE [LARGE SCALE GENOMIC DNA]</scope>
    <source>
        <strain evidence="1">CCMSSC00406</strain>
    </source>
</reference>
<protein>
    <submittedName>
        <fullName evidence="1">Uncharacterized protein</fullName>
    </submittedName>
</protein>
<organism evidence="1 2">
    <name type="scientific">Pleurotus cornucopiae</name>
    <name type="common">Cornucopia mushroom</name>
    <dbReference type="NCBI Taxonomy" id="5321"/>
    <lineage>
        <taxon>Eukaryota</taxon>
        <taxon>Fungi</taxon>
        <taxon>Dikarya</taxon>
        <taxon>Basidiomycota</taxon>
        <taxon>Agaricomycotina</taxon>
        <taxon>Agaricomycetes</taxon>
        <taxon>Agaricomycetidae</taxon>
        <taxon>Agaricales</taxon>
        <taxon>Pleurotineae</taxon>
        <taxon>Pleurotaceae</taxon>
        <taxon>Pleurotus</taxon>
    </lineage>
</organism>
<keyword evidence="2" id="KW-1185">Reference proteome</keyword>
<evidence type="ECO:0000313" key="1">
    <source>
        <dbReference type="EMBL" id="KAG9222359.1"/>
    </source>
</evidence>
<proteinExistence type="predicted"/>
<dbReference type="EMBL" id="WQMT02000005">
    <property type="protein sequence ID" value="KAG9222359.1"/>
    <property type="molecule type" value="Genomic_DNA"/>
</dbReference>
<accession>A0ACB7IVW9</accession>
<dbReference type="Proteomes" id="UP000824881">
    <property type="component" value="Unassembled WGS sequence"/>
</dbReference>
<comment type="caution">
    <text evidence="1">The sequence shown here is derived from an EMBL/GenBank/DDBJ whole genome shotgun (WGS) entry which is preliminary data.</text>
</comment>